<keyword evidence="2" id="KW-1185">Reference proteome</keyword>
<comment type="caution">
    <text evidence="1">The sequence shown here is derived from an EMBL/GenBank/DDBJ whole genome shotgun (WGS) entry which is preliminary data.</text>
</comment>
<evidence type="ECO:0000313" key="1">
    <source>
        <dbReference type="EMBL" id="KAH7992379.1"/>
    </source>
</evidence>
<sequence>MKISGFLLLSLILFFFYSGTALEAPSFDCTGYPRKSCTFDYRPHCGTDGITYSNKCDFCNAYVRQPRRLSLRHRGVC</sequence>
<name>A0ACB8EI68_9SAUR</name>
<accession>A0ACB8EI68</accession>
<evidence type="ECO:0000313" key="2">
    <source>
        <dbReference type="Proteomes" id="UP000827872"/>
    </source>
</evidence>
<dbReference type="EMBL" id="CM037616">
    <property type="protein sequence ID" value="KAH7992379.1"/>
    <property type="molecule type" value="Genomic_DNA"/>
</dbReference>
<organism evidence="1 2">
    <name type="scientific">Sphaerodactylus townsendi</name>
    <dbReference type="NCBI Taxonomy" id="933632"/>
    <lineage>
        <taxon>Eukaryota</taxon>
        <taxon>Metazoa</taxon>
        <taxon>Chordata</taxon>
        <taxon>Craniata</taxon>
        <taxon>Vertebrata</taxon>
        <taxon>Euteleostomi</taxon>
        <taxon>Lepidosauria</taxon>
        <taxon>Squamata</taxon>
        <taxon>Bifurcata</taxon>
        <taxon>Gekkota</taxon>
        <taxon>Sphaerodactylidae</taxon>
        <taxon>Sphaerodactylus</taxon>
    </lineage>
</organism>
<protein>
    <submittedName>
        <fullName evidence="1">Uncharacterized protein</fullName>
    </submittedName>
</protein>
<proteinExistence type="predicted"/>
<reference evidence="1" key="1">
    <citation type="submission" date="2021-08" db="EMBL/GenBank/DDBJ databases">
        <title>The first chromosome-level gecko genome reveals the dynamic sex chromosomes of Neotropical dwarf geckos (Sphaerodactylidae: Sphaerodactylus).</title>
        <authorList>
            <person name="Pinto B.J."/>
            <person name="Keating S.E."/>
            <person name="Gamble T."/>
        </authorList>
    </citation>
    <scope>NUCLEOTIDE SEQUENCE</scope>
    <source>
        <strain evidence="1">TG3544</strain>
    </source>
</reference>
<dbReference type="Proteomes" id="UP000827872">
    <property type="component" value="Linkage Group LG03"/>
</dbReference>
<gene>
    <name evidence="1" type="ORF">K3G42_021998</name>
</gene>